<evidence type="ECO:0000256" key="4">
    <source>
        <dbReference type="ARBA" id="ARBA00022737"/>
    </source>
</evidence>
<dbReference type="GO" id="GO:0008234">
    <property type="term" value="F:cysteine-type peptidase activity"/>
    <property type="evidence" value="ECO:0007669"/>
    <property type="project" value="UniProtKB-KW"/>
</dbReference>
<reference evidence="12" key="1">
    <citation type="submission" date="2016-10" db="EMBL/GenBank/DDBJ databases">
        <authorList>
            <person name="Varghese N."/>
            <person name="Submissions S."/>
        </authorList>
    </citation>
    <scope>NUCLEOTIDE SEQUENCE [LARGE SCALE GENOMIC DNA]</scope>
    <source>
        <strain evidence="12">CGMCC 1.8911</strain>
    </source>
</reference>
<evidence type="ECO:0000256" key="5">
    <source>
        <dbReference type="ARBA" id="ARBA00022801"/>
    </source>
</evidence>
<evidence type="ECO:0000313" key="12">
    <source>
        <dbReference type="Proteomes" id="UP000242700"/>
    </source>
</evidence>
<dbReference type="SUPFAM" id="SSF54001">
    <property type="entry name" value="Cysteine proteinases"/>
    <property type="match status" value="1"/>
</dbReference>
<feature type="chain" id="PRO_5039408746" evidence="8">
    <location>
        <begin position="19"/>
        <end position="322"/>
    </location>
</feature>
<dbReference type="Pfam" id="PF01476">
    <property type="entry name" value="LysM"/>
    <property type="match status" value="2"/>
</dbReference>
<dbReference type="Gene3D" id="3.10.350.10">
    <property type="entry name" value="LysM domain"/>
    <property type="match status" value="2"/>
</dbReference>
<dbReference type="SMART" id="SM00257">
    <property type="entry name" value="LysM"/>
    <property type="match status" value="2"/>
</dbReference>
<keyword evidence="2" id="KW-0645">Protease</keyword>
<sequence>MKKTIISAASLTALSAVAAANISASEVTVESGDTLWSISAGASQSIEEIKSLNNLSSDLIFPGDVLKVDAEAPSAAPAEETEADNDATTYTIEAGDTLFAIASQFDISIDEIKAWNNLSSDLIIAGKTIVVAEEAAPEAASVQEAPEAEEAAAPAVEEVEAAEVEEVEVEETAAPAVEEVEEVQETPEVEETEEVEQPQAAPAAEPAVTGGNAAAVANSLAAGKSYVYGGNSASAVDCSAFTQQFMAAFNGKSIPRTTYGQQAAGTQVSNPQPGDLVFFNNFSHVGVYIGNGQMVDALNPSEGVGQRAVSYVHGHVDGYYRF</sequence>
<accession>A0A1G9C731</accession>
<keyword evidence="5" id="KW-0378">Hydrolase</keyword>
<dbReference type="GO" id="GO:0006508">
    <property type="term" value="P:proteolysis"/>
    <property type="evidence" value="ECO:0007669"/>
    <property type="project" value="UniProtKB-KW"/>
</dbReference>
<keyword evidence="3 8" id="KW-0732">Signal</keyword>
<dbReference type="CDD" id="cd00118">
    <property type="entry name" value="LysM"/>
    <property type="match status" value="2"/>
</dbReference>
<evidence type="ECO:0000313" key="11">
    <source>
        <dbReference type="EMBL" id="SDK47478.1"/>
    </source>
</evidence>
<dbReference type="InterPro" id="IPR051202">
    <property type="entry name" value="Peptidase_C40"/>
</dbReference>
<feature type="signal peptide" evidence="8">
    <location>
        <begin position="1"/>
        <end position="18"/>
    </location>
</feature>
<feature type="domain" description="NlpC/P60" evidence="10">
    <location>
        <begin position="207"/>
        <end position="322"/>
    </location>
</feature>
<proteinExistence type="inferred from homology"/>
<dbReference type="PANTHER" id="PTHR47053">
    <property type="entry name" value="MUREIN DD-ENDOPEPTIDASE MEPH-RELATED"/>
    <property type="match status" value="1"/>
</dbReference>
<dbReference type="AlphaFoldDB" id="A0A1G9C731"/>
<evidence type="ECO:0000259" key="9">
    <source>
        <dbReference type="PROSITE" id="PS51782"/>
    </source>
</evidence>
<dbReference type="SUPFAM" id="SSF54106">
    <property type="entry name" value="LysM domain"/>
    <property type="match status" value="2"/>
</dbReference>
<dbReference type="Pfam" id="PF00877">
    <property type="entry name" value="NLPC_P60"/>
    <property type="match status" value="1"/>
</dbReference>
<dbReference type="InterPro" id="IPR000064">
    <property type="entry name" value="NLP_P60_dom"/>
</dbReference>
<dbReference type="EMBL" id="FNFI01000009">
    <property type="protein sequence ID" value="SDK47478.1"/>
    <property type="molecule type" value="Genomic_DNA"/>
</dbReference>
<feature type="domain" description="LysM" evidence="9">
    <location>
        <begin position="25"/>
        <end position="68"/>
    </location>
</feature>
<evidence type="ECO:0000256" key="8">
    <source>
        <dbReference type="SAM" id="SignalP"/>
    </source>
</evidence>
<gene>
    <name evidence="11" type="ORF">SAMN05216187_10940</name>
</gene>
<evidence type="ECO:0000259" key="10">
    <source>
        <dbReference type="PROSITE" id="PS51935"/>
    </source>
</evidence>
<dbReference type="InterPro" id="IPR036779">
    <property type="entry name" value="LysM_dom_sf"/>
</dbReference>
<protein>
    <submittedName>
        <fullName evidence="11">Peptidoglycan endopeptidase LytE</fullName>
    </submittedName>
</protein>
<evidence type="ECO:0000256" key="2">
    <source>
        <dbReference type="ARBA" id="ARBA00022670"/>
    </source>
</evidence>
<evidence type="ECO:0000256" key="3">
    <source>
        <dbReference type="ARBA" id="ARBA00022729"/>
    </source>
</evidence>
<organism evidence="11 12">
    <name type="scientific">Jeotgalicoccus aerolatus</name>
    <dbReference type="NCBI Taxonomy" id="709510"/>
    <lineage>
        <taxon>Bacteria</taxon>
        <taxon>Bacillati</taxon>
        <taxon>Bacillota</taxon>
        <taxon>Bacilli</taxon>
        <taxon>Bacillales</taxon>
        <taxon>Staphylococcaceae</taxon>
        <taxon>Jeotgalicoccus</taxon>
    </lineage>
</organism>
<evidence type="ECO:0000256" key="7">
    <source>
        <dbReference type="SAM" id="MobiDB-lite"/>
    </source>
</evidence>
<keyword evidence="4" id="KW-0677">Repeat</keyword>
<evidence type="ECO:0000256" key="1">
    <source>
        <dbReference type="ARBA" id="ARBA00007074"/>
    </source>
</evidence>
<dbReference type="InterPro" id="IPR038765">
    <property type="entry name" value="Papain-like_cys_pep_sf"/>
</dbReference>
<dbReference type="Gene3D" id="3.90.1720.10">
    <property type="entry name" value="endopeptidase domain like (from Nostoc punctiforme)"/>
    <property type="match status" value="1"/>
</dbReference>
<dbReference type="PROSITE" id="PS51782">
    <property type="entry name" value="LYSM"/>
    <property type="match status" value="2"/>
</dbReference>
<dbReference type="PANTHER" id="PTHR47053:SF4">
    <property type="entry name" value="ENDOPEPTIDASE LYTE-RELATED"/>
    <property type="match status" value="1"/>
</dbReference>
<feature type="compositionally biased region" description="Acidic residues" evidence="7">
    <location>
        <begin position="178"/>
        <end position="196"/>
    </location>
</feature>
<dbReference type="STRING" id="586411.SAMN05216187_10940"/>
<dbReference type="InterPro" id="IPR018392">
    <property type="entry name" value="LysM"/>
</dbReference>
<evidence type="ECO:0000256" key="6">
    <source>
        <dbReference type="ARBA" id="ARBA00022807"/>
    </source>
</evidence>
<feature type="domain" description="LysM" evidence="9">
    <location>
        <begin position="88"/>
        <end position="131"/>
    </location>
</feature>
<keyword evidence="6" id="KW-0788">Thiol protease</keyword>
<name>A0A1G9C731_9STAP</name>
<feature type="compositionally biased region" description="Low complexity" evidence="7">
    <location>
        <begin position="197"/>
        <end position="208"/>
    </location>
</feature>
<dbReference type="RefSeq" id="WP_176760644.1">
    <property type="nucleotide sequence ID" value="NZ_FNFI01000009.1"/>
</dbReference>
<dbReference type="Proteomes" id="UP000242700">
    <property type="component" value="Unassembled WGS sequence"/>
</dbReference>
<feature type="region of interest" description="Disordered" evidence="7">
    <location>
        <begin position="169"/>
        <end position="208"/>
    </location>
</feature>
<comment type="similarity">
    <text evidence="1">Belongs to the peptidase C40 family.</text>
</comment>
<dbReference type="PROSITE" id="PS51935">
    <property type="entry name" value="NLPC_P60"/>
    <property type="match status" value="1"/>
</dbReference>